<dbReference type="SMART" id="SM00891">
    <property type="entry name" value="ERCC4"/>
    <property type="match status" value="1"/>
</dbReference>
<dbReference type="EMBL" id="JBBBZM010000063">
    <property type="protein sequence ID" value="KAL0635780.1"/>
    <property type="molecule type" value="Genomic_DNA"/>
</dbReference>
<keyword evidence="5" id="KW-0227">DNA damage</keyword>
<feature type="compositionally biased region" description="Gly residues" evidence="10">
    <location>
        <begin position="521"/>
        <end position="535"/>
    </location>
</feature>
<evidence type="ECO:0000256" key="4">
    <source>
        <dbReference type="ARBA" id="ARBA00022759"/>
    </source>
</evidence>
<keyword evidence="4" id="KW-0255">Endonuclease</keyword>
<evidence type="ECO:0000313" key="13">
    <source>
        <dbReference type="Proteomes" id="UP001447188"/>
    </source>
</evidence>
<dbReference type="SUPFAM" id="SSF47781">
    <property type="entry name" value="RuvA domain 2-like"/>
    <property type="match status" value="1"/>
</dbReference>
<dbReference type="Gene3D" id="1.10.150.20">
    <property type="entry name" value="5' to 3' exonuclease, C-terminal subdomain"/>
    <property type="match status" value="1"/>
</dbReference>
<comment type="similarity">
    <text evidence="2">Belongs to the XPF family.</text>
</comment>
<keyword evidence="7" id="KW-0238">DNA-binding</keyword>
<name>A0ABR3GIM3_9PEZI</name>
<dbReference type="NCBIfam" id="TIGR00596">
    <property type="entry name" value="rad1"/>
    <property type="match status" value="1"/>
</dbReference>
<dbReference type="Gene3D" id="3.40.50.10130">
    <property type="match status" value="1"/>
</dbReference>
<evidence type="ECO:0000256" key="3">
    <source>
        <dbReference type="ARBA" id="ARBA00022722"/>
    </source>
</evidence>
<dbReference type="SUPFAM" id="SSF52980">
    <property type="entry name" value="Restriction endonuclease-like"/>
    <property type="match status" value="1"/>
</dbReference>
<proteinExistence type="inferred from homology"/>
<dbReference type="Pfam" id="PF02732">
    <property type="entry name" value="ERCC4"/>
    <property type="match status" value="1"/>
</dbReference>
<dbReference type="CDD" id="cd20078">
    <property type="entry name" value="XPF_nuclease_XPF_euk"/>
    <property type="match status" value="1"/>
</dbReference>
<keyword evidence="3" id="KW-0540">Nuclease</keyword>
<keyword evidence="9" id="KW-0539">Nucleus</keyword>
<gene>
    <name evidence="12" type="primary">rad16</name>
    <name evidence="12" type="ORF">Q9L58_005313</name>
</gene>
<dbReference type="InterPro" id="IPR006166">
    <property type="entry name" value="ERCC4_domain"/>
</dbReference>
<dbReference type="Proteomes" id="UP001447188">
    <property type="component" value="Unassembled WGS sequence"/>
</dbReference>
<evidence type="ECO:0000256" key="5">
    <source>
        <dbReference type="ARBA" id="ARBA00022763"/>
    </source>
</evidence>
<reference evidence="12 13" key="1">
    <citation type="submission" date="2024-02" db="EMBL/GenBank/DDBJ databases">
        <title>Discinaceae phylogenomics.</title>
        <authorList>
            <person name="Dirks A.C."/>
            <person name="James T.Y."/>
        </authorList>
    </citation>
    <scope>NUCLEOTIDE SEQUENCE [LARGE SCALE GENOMIC DNA]</scope>
    <source>
        <strain evidence="12 13">ACD0624</strain>
    </source>
</reference>
<keyword evidence="13" id="KW-1185">Reference proteome</keyword>
<accession>A0ABR3GIM3</accession>
<dbReference type="PANTHER" id="PTHR10150">
    <property type="entry name" value="DNA REPAIR ENDONUCLEASE XPF"/>
    <property type="match status" value="1"/>
</dbReference>
<evidence type="ECO:0000256" key="1">
    <source>
        <dbReference type="ARBA" id="ARBA00004123"/>
    </source>
</evidence>
<dbReference type="InterPro" id="IPR047520">
    <property type="entry name" value="XPF_nuclease"/>
</dbReference>
<dbReference type="InterPro" id="IPR006167">
    <property type="entry name" value="XPF"/>
</dbReference>
<comment type="subcellular location">
    <subcellularLocation>
        <location evidence="1">Nucleus</location>
    </subcellularLocation>
</comment>
<organism evidence="12 13">
    <name type="scientific">Discina gigas</name>
    <dbReference type="NCBI Taxonomy" id="1032678"/>
    <lineage>
        <taxon>Eukaryota</taxon>
        <taxon>Fungi</taxon>
        <taxon>Dikarya</taxon>
        <taxon>Ascomycota</taxon>
        <taxon>Pezizomycotina</taxon>
        <taxon>Pezizomycetes</taxon>
        <taxon>Pezizales</taxon>
        <taxon>Discinaceae</taxon>
        <taxon>Discina</taxon>
    </lineage>
</organism>
<evidence type="ECO:0000256" key="6">
    <source>
        <dbReference type="ARBA" id="ARBA00022801"/>
    </source>
</evidence>
<evidence type="ECO:0000256" key="10">
    <source>
        <dbReference type="SAM" id="MobiDB-lite"/>
    </source>
</evidence>
<evidence type="ECO:0000259" key="11">
    <source>
        <dbReference type="SMART" id="SM00891"/>
    </source>
</evidence>
<feature type="region of interest" description="Disordered" evidence="10">
    <location>
        <begin position="490"/>
        <end position="536"/>
    </location>
</feature>
<sequence>MTTPQSSQVKLSLPLEYQKDLFQEIGQDDELVILARGLGLLRIVTNFLHAHDAAGDNLVIIVGANERENGWIGEALAEQAAVSQAPKARGLSIVNTENQSVGTRQKLYVKGGIFSITSRILVVDLLTNLIDPEIITGLIVLHSDRVIATSLEAFILRIFRQKNKAGFIKAFSDNPEPFCTGFAPLATMMRNLFLRKPSLWPRFHVTVAKSLEVKKAEVVELEVAMTDSMREIQTAVLECIEVSISELKKGNSVLDIEDWNIDSALHKNFDVIVKRQLDPLWHRISWKTKQIVNDLTVLREILHLLLTYDCVMFYQHLETILAIHTPPPGSTRTSQPPWLFLEAAQTIFNVAKARVYTGIASKATINNNPIGQIPRSLTPVLEEQPKWSLLADVLDEIERDIHLNPVPQGSSNGATLIMCSDEKTCRQIREYLQTMNERPLDCEEQGRDDNEDPKGVSAAYMMRRRLRGYLAWKHDFSKISASLFAEDQRARSGPAFTGDQRHQPDSFRGQAPPNKRRRIRGGGTGASGPSRGRGGAITITEDQPANVAELIAGVRPTEEEQEIKQEIGADLFENMDNYFELYEMGNLIVVHPYDGDMDERVLEELKPKYVIMYELDPAFIRRVEGTGKVYRSSHDERNIRVYFMYYGKSVEEQRYLSAVRKEKDAFTKLIREKGNMTIALTIDSKGIDDPQEHFLRTINTRIAGGGRLVATAEPPRVIVDVREFRCPLPSLLHGRGTAVVPCMLTVGDYILSPEICVERKSINDLIKSFKDGRLYNQCETMLLHYKSPMLLIEFDQNKSFNLEPFADLTSTIGQHDLQTKLVLLTIAFPRIKIIWSSSPYQTAEIFEELKKTQQEPDPIAAIKVGLEDGEDSTNTYNQNPQDILRAIPGVTGKNYRNIVSDTENIIELSNMEEKEIATMIGPEAAKKVYRFFNRSVFE</sequence>
<evidence type="ECO:0000256" key="7">
    <source>
        <dbReference type="ARBA" id="ARBA00023125"/>
    </source>
</evidence>
<evidence type="ECO:0000256" key="2">
    <source>
        <dbReference type="ARBA" id="ARBA00010015"/>
    </source>
</evidence>
<evidence type="ECO:0000313" key="12">
    <source>
        <dbReference type="EMBL" id="KAL0635780.1"/>
    </source>
</evidence>
<feature type="domain" description="ERCC4" evidence="11">
    <location>
        <begin position="716"/>
        <end position="796"/>
    </location>
</feature>
<keyword evidence="8" id="KW-0234">DNA repair</keyword>
<dbReference type="PANTHER" id="PTHR10150:SF0">
    <property type="entry name" value="DNA REPAIR ENDONUCLEASE XPF"/>
    <property type="match status" value="1"/>
</dbReference>
<comment type="caution">
    <text evidence="12">The sequence shown here is derived from an EMBL/GenBank/DDBJ whole genome shotgun (WGS) entry which is preliminary data.</text>
</comment>
<keyword evidence="6" id="KW-0378">Hydrolase</keyword>
<dbReference type="InterPro" id="IPR011335">
    <property type="entry name" value="Restrct_endonuc-II-like"/>
</dbReference>
<evidence type="ECO:0000256" key="8">
    <source>
        <dbReference type="ARBA" id="ARBA00023204"/>
    </source>
</evidence>
<dbReference type="InterPro" id="IPR010994">
    <property type="entry name" value="RuvA_2-like"/>
</dbReference>
<protein>
    <submittedName>
        <fullName evidence="12">DNA repair protein RAD16</fullName>
    </submittedName>
</protein>
<evidence type="ECO:0000256" key="9">
    <source>
        <dbReference type="ARBA" id="ARBA00023242"/>
    </source>
</evidence>